<gene>
    <name evidence="2" type="ORF">E4L98_11965</name>
</gene>
<name>A0A4Y9SLC2_9BURK</name>
<dbReference type="RefSeq" id="WP_307722112.1">
    <property type="nucleotide sequence ID" value="NZ_SPVG01000121.1"/>
</dbReference>
<dbReference type="PANTHER" id="PTHR30008:SF0">
    <property type="entry name" value="EXODEOXYRIBONUCLEASE 7 LARGE SUBUNIT"/>
    <property type="match status" value="1"/>
</dbReference>
<evidence type="ECO:0000313" key="3">
    <source>
        <dbReference type="Proteomes" id="UP000297729"/>
    </source>
</evidence>
<sequence length="88" mass="9503">ALQGLRHRATTGIGRRLQQKRDALAALAAQLELLNPQRTLERGYAIVTDSHGTVLRAPAQLQPRSKLTVRLAEGSADIGVESVQPVIN</sequence>
<dbReference type="GO" id="GO:0008855">
    <property type="term" value="F:exodeoxyribonuclease VII activity"/>
    <property type="evidence" value="ECO:0007669"/>
    <property type="project" value="InterPro"/>
</dbReference>
<dbReference type="PANTHER" id="PTHR30008">
    <property type="entry name" value="EXODEOXYRIBONUCLEASE 7 LARGE SUBUNIT"/>
    <property type="match status" value="1"/>
</dbReference>
<organism evidence="2 3">
    <name type="scientific">Duganella callida</name>
    <dbReference type="NCBI Taxonomy" id="2561932"/>
    <lineage>
        <taxon>Bacteria</taxon>
        <taxon>Pseudomonadati</taxon>
        <taxon>Pseudomonadota</taxon>
        <taxon>Betaproteobacteria</taxon>
        <taxon>Burkholderiales</taxon>
        <taxon>Oxalobacteraceae</taxon>
        <taxon>Telluria group</taxon>
        <taxon>Duganella</taxon>
    </lineage>
</organism>
<dbReference type="EMBL" id="SPVG01000121">
    <property type="protein sequence ID" value="TFW22563.1"/>
    <property type="molecule type" value="Genomic_DNA"/>
</dbReference>
<feature type="domain" description="Exonuclease VII large subunit C-terminal" evidence="1">
    <location>
        <begin position="2"/>
        <end position="77"/>
    </location>
</feature>
<evidence type="ECO:0000259" key="1">
    <source>
        <dbReference type="Pfam" id="PF02601"/>
    </source>
</evidence>
<keyword evidence="3" id="KW-1185">Reference proteome</keyword>
<proteinExistence type="predicted"/>
<reference evidence="2 3" key="1">
    <citation type="submission" date="2019-03" db="EMBL/GenBank/DDBJ databases">
        <title>Draft Genome Sequence of Duganella callidus sp. nov., a Novel Duganella Species Isolated from Cultivated Soil.</title>
        <authorList>
            <person name="Raths R."/>
            <person name="Peta V."/>
            <person name="Bucking H."/>
        </authorList>
    </citation>
    <scope>NUCLEOTIDE SEQUENCE [LARGE SCALE GENOMIC DNA]</scope>
    <source>
        <strain evidence="2 3">DN04</strain>
    </source>
</reference>
<comment type="caution">
    <text evidence="2">The sequence shown here is derived from an EMBL/GenBank/DDBJ whole genome shotgun (WGS) entry which is preliminary data.</text>
</comment>
<dbReference type="GO" id="GO:0006308">
    <property type="term" value="P:DNA catabolic process"/>
    <property type="evidence" value="ECO:0007669"/>
    <property type="project" value="InterPro"/>
</dbReference>
<feature type="non-terminal residue" evidence="2">
    <location>
        <position position="1"/>
    </location>
</feature>
<accession>A0A4Y9SLC2</accession>
<dbReference type="Proteomes" id="UP000297729">
    <property type="component" value="Unassembled WGS sequence"/>
</dbReference>
<protein>
    <submittedName>
        <fullName evidence="2">Exodeoxyribonuclease VII large subunit</fullName>
    </submittedName>
</protein>
<dbReference type="GO" id="GO:0009318">
    <property type="term" value="C:exodeoxyribonuclease VII complex"/>
    <property type="evidence" value="ECO:0007669"/>
    <property type="project" value="InterPro"/>
</dbReference>
<dbReference type="Pfam" id="PF02601">
    <property type="entry name" value="Exonuc_VII_L"/>
    <property type="match status" value="1"/>
</dbReference>
<dbReference type="AlphaFoldDB" id="A0A4Y9SLC2"/>
<evidence type="ECO:0000313" key="2">
    <source>
        <dbReference type="EMBL" id="TFW22563.1"/>
    </source>
</evidence>
<dbReference type="InterPro" id="IPR020579">
    <property type="entry name" value="Exonuc_VII_lsu_C"/>
</dbReference>
<dbReference type="InterPro" id="IPR003753">
    <property type="entry name" value="Exonuc_VII_L"/>
</dbReference>